<dbReference type="InterPro" id="IPR011989">
    <property type="entry name" value="ARM-like"/>
</dbReference>
<evidence type="ECO:0000313" key="12">
    <source>
        <dbReference type="Proteomes" id="UP000000707"/>
    </source>
</evidence>
<keyword evidence="7" id="KW-0418">Kinase</keyword>
<dbReference type="OrthoDB" id="242910at2759"/>
<dbReference type="InterPro" id="IPR001680">
    <property type="entry name" value="WD40_rpt"/>
</dbReference>
<feature type="repeat" description="WD" evidence="9">
    <location>
        <begin position="1099"/>
        <end position="1126"/>
    </location>
</feature>
<protein>
    <recommendedName>
        <fullName evidence="1">non-specific serine/threonine protein kinase</fullName>
        <ecNumber evidence="1">2.7.11.1</ecNumber>
    </recommendedName>
</protein>
<dbReference type="InterPro" id="IPR045162">
    <property type="entry name" value="Vps15-like"/>
</dbReference>
<dbReference type="InterPro" id="IPR055231">
    <property type="entry name" value="2AA_helical"/>
</dbReference>
<evidence type="ECO:0000256" key="6">
    <source>
        <dbReference type="ARBA" id="ARBA00022741"/>
    </source>
</evidence>
<name>G3BBK9_CANTC</name>
<keyword evidence="4" id="KW-0808">Transferase</keyword>
<accession>G3BBK9</accession>
<reference evidence="11 12" key="1">
    <citation type="journal article" date="2011" name="Proc. Natl. Acad. Sci. U.S.A.">
        <title>Comparative genomics of xylose-fermenting fungi for enhanced biofuel production.</title>
        <authorList>
            <person name="Wohlbach D.J."/>
            <person name="Kuo A."/>
            <person name="Sato T.K."/>
            <person name="Potts K.M."/>
            <person name="Salamov A.A."/>
            <person name="LaButti K.M."/>
            <person name="Sun H."/>
            <person name="Clum A."/>
            <person name="Pangilinan J.L."/>
            <person name="Lindquist E.A."/>
            <person name="Lucas S."/>
            <person name="Lapidus A."/>
            <person name="Jin M."/>
            <person name="Gunawan C."/>
            <person name="Balan V."/>
            <person name="Dale B.E."/>
            <person name="Jeffries T.W."/>
            <person name="Zinkel R."/>
            <person name="Barry K.W."/>
            <person name="Grigoriev I.V."/>
            <person name="Gasch A.P."/>
        </authorList>
    </citation>
    <scope>NUCLEOTIDE SEQUENCE [LARGE SCALE GENOMIC DNA]</scope>
    <source>
        <strain evidence="12">ATCC 10573 / BCRC 21748 / CBS 615 / JCM 9827 / NBRC 10315 / NRRL Y-1498 / VKM Y-70</strain>
    </source>
</reference>
<dbReference type="GO" id="GO:0005524">
    <property type="term" value="F:ATP binding"/>
    <property type="evidence" value="ECO:0007669"/>
    <property type="project" value="InterPro"/>
</dbReference>
<dbReference type="InterPro" id="IPR016024">
    <property type="entry name" value="ARM-type_fold"/>
</dbReference>
<dbReference type="GO" id="GO:0006623">
    <property type="term" value="P:protein targeting to vacuole"/>
    <property type="evidence" value="ECO:0007669"/>
    <property type="project" value="TreeGrafter"/>
</dbReference>
<organism evidence="12">
    <name type="scientific">Candida tenuis (strain ATCC 10573 / BCRC 21748 / CBS 615 / JCM 9827 / NBRC 10315 / NRRL Y-1498 / VKM Y-70)</name>
    <name type="common">Yeast</name>
    <name type="synonym">Yamadazyma tenuis</name>
    <dbReference type="NCBI Taxonomy" id="590646"/>
    <lineage>
        <taxon>Eukaryota</taxon>
        <taxon>Fungi</taxon>
        <taxon>Dikarya</taxon>
        <taxon>Ascomycota</taxon>
        <taxon>Saccharomycotina</taxon>
        <taxon>Pichiomycetes</taxon>
        <taxon>Debaryomycetaceae</taxon>
        <taxon>Yamadazyma</taxon>
    </lineage>
</organism>
<dbReference type="InterPro" id="IPR000719">
    <property type="entry name" value="Prot_kinase_dom"/>
</dbReference>
<dbReference type="STRING" id="590646.G3BBK9"/>
<dbReference type="Gene3D" id="1.10.510.10">
    <property type="entry name" value="Transferase(Phosphotransferase) domain 1"/>
    <property type="match status" value="1"/>
</dbReference>
<dbReference type="Gene3D" id="2.130.10.10">
    <property type="entry name" value="YVTN repeat-like/Quinoprotein amine dehydrogenase"/>
    <property type="match status" value="1"/>
</dbReference>
<keyword evidence="12" id="KW-1185">Reference proteome</keyword>
<sequence length="1488" mass="168565">MGARLSLLAPSAPTVAISSYVDIFDNIQYVELINNSRFLKTIKAIDLNTGDAIIIKILIKPSNNVNSFNINLQEYTELMVKEASLLDQFNCYLPTNKFIETDRAAYLIRQLVKTNLYDRLSIRPFLEPIEKNFIAFQMLKIIDNLHSNLHIRHGDLKLENFMVSSSNWIMLADFASYSKPVYIPEDNPNQFSFYFDTSDRRVCNLAPERFYNSGSESEKLQNFDENDHFTGKNQITEQMDLFSLGCIIGELYLDGEPLFTLSGLFRYIKKEYTPDLSGIPDAHVRDMILKLISFNPNQRQSAKQLLSEYQNLIFPQSFYSFLYDFIRRLNDNNEFKGNENDRHVTPSDNRIDYIHKNFDKISYNLKFDYSVDALTGSMGMNLNLPGMPKNYQIRKTSSFQDIGESQQSSLIILNFVFSLMNTLKQPASKIKACELITALSERVNDACKLDRSLPYLCKLIDEYIERFSFKGYDGMSLPGISMDENTKTESYSSKVVVAALDAIATILDSCSYISPLNVSMTSEYLLPKLVKLISSDNDVKESELVKIKLASCVPHLAEVANRFWMMAKTFKTKPLGSVHEGEQNGANQGNASVSKENLYLVFEEISSLLLTDPNPKVRAALVDNIKPLCRFFGVDKTNDIILPHLITYLNDPDIELKLHFLKSILFIGPYVGVLSFEQYLLPLLLQTLSDSEQLVVLEVIEIFVNFVSSRLINPASEFNALNIYKELLSNTVHFFLHPNEWIRQSVLQLVLSINANLSNADRFCFLYPQIKAYLTYDVTNINWDSLYPCLTKPLTKVMYQMLLNWASAGTEKSLFWKQESMTMTSPSKFTTFSKNLGKSVFVPSRSNGNSFSIPNRTSLAHSSIPLTHDDKQWLLKLKAVGLEEKDFWKPFMLRAYVLQVSRGMSLHIANSVGTFSDVNAVEIKPRNIFFEVSYKSEVVTSASNGLSSNVPQDSITKTPKTGRSGSNSLVLPNFSKVTASIQTIQENVFGELELNNDSHGHGNLQSNKYLTTSGDSNITHKVISSNDEKVIISNMKHSYQGLNPHILHYLQNVDFELSINSFSEFGDPVKINEPKSADWVPEGKCISLINTNSDPRSPDSLVCIAVNPSSEFFVTGSESGILKVWDSSKLEKNIMVKTPSLTAQFKSAIIKVCFMKNRNIFAVSTIDGRIRLFRVDVSRGKNKKILKYSKLVLIRKYDLHGEYATLILFNYDNIKTTMIVATSKSRILSFNVITMKREFELQNPLVHGVPTSVILDSRKGWLLTGTDKGLLCLWDIRFSVLVKSCKIISRSSSVGTQIKQLILLSPDFRIDSSCEYFAAIGGTSDPVITIWEIPTLECREILSPYEPNPTVQHYSIEEIKDSSNSVKDILNELPLDLEQARINDNLGYMKMYKHISGVYIVNSISSGRLIFWKLDELERSISNSGYTFTRTMLNQRMGFTNEKASKTLTKDHQNPVKNLDVINDIGFVSIPYEIVVTADRGGVLKIVR</sequence>
<dbReference type="EC" id="2.7.11.1" evidence="1"/>
<dbReference type="InterPro" id="IPR036322">
    <property type="entry name" value="WD40_repeat_dom_sf"/>
</dbReference>
<dbReference type="PROSITE" id="PS50082">
    <property type="entry name" value="WD_REPEATS_2"/>
    <property type="match status" value="1"/>
</dbReference>
<dbReference type="InterPro" id="IPR011009">
    <property type="entry name" value="Kinase-like_dom_sf"/>
</dbReference>
<dbReference type="GO" id="GO:0034272">
    <property type="term" value="C:phosphatidylinositol 3-kinase complex, class III, type II"/>
    <property type="evidence" value="ECO:0007669"/>
    <property type="project" value="TreeGrafter"/>
</dbReference>
<dbReference type="SUPFAM" id="SSF50978">
    <property type="entry name" value="WD40 repeat-like"/>
    <property type="match status" value="1"/>
</dbReference>
<dbReference type="Pfam" id="PF00069">
    <property type="entry name" value="Pkinase"/>
    <property type="match status" value="1"/>
</dbReference>
<dbReference type="GO" id="GO:0071561">
    <property type="term" value="C:nucleus-vacuole junction"/>
    <property type="evidence" value="ECO:0007669"/>
    <property type="project" value="TreeGrafter"/>
</dbReference>
<keyword evidence="8" id="KW-0067">ATP-binding</keyword>
<keyword evidence="2" id="KW-0723">Serine/threonine-protein kinase</keyword>
<gene>
    <name evidence="11" type="ORF">CANTEDRAFT_124405</name>
</gene>
<dbReference type="SMART" id="SM00220">
    <property type="entry name" value="S_TKc"/>
    <property type="match status" value="1"/>
</dbReference>
<dbReference type="eggNOG" id="KOG1240">
    <property type="taxonomic scope" value="Eukaryota"/>
</dbReference>
<dbReference type="InterPro" id="IPR015943">
    <property type="entry name" value="WD40/YVTN_repeat-like_dom_sf"/>
</dbReference>
<dbReference type="SUPFAM" id="SSF48371">
    <property type="entry name" value="ARM repeat"/>
    <property type="match status" value="1"/>
</dbReference>
<evidence type="ECO:0000256" key="4">
    <source>
        <dbReference type="ARBA" id="ARBA00022679"/>
    </source>
</evidence>
<dbReference type="GO" id="GO:0004674">
    <property type="term" value="F:protein serine/threonine kinase activity"/>
    <property type="evidence" value="ECO:0007669"/>
    <property type="project" value="UniProtKB-KW"/>
</dbReference>
<evidence type="ECO:0000256" key="5">
    <source>
        <dbReference type="ARBA" id="ARBA00022737"/>
    </source>
</evidence>
<evidence type="ECO:0000256" key="9">
    <source>
        <dbReference type="PROSITE-ProRule" id="PRU00221"/>
    </source>
</evidence>
<feature type="domain" description="Protein kinase" evidence="10">
    <location>
        <begin position="27"/>
        <end position="322"/>
    </location>
</feature>
<dbReference type="SUPFAM" id="SSF56112">
    <property type="entry name" value="Protein kinase-like (PK-like)"/>
    <property type="match status" value="1"/>
</dbReference>
<dbReference type="Pfam" id="PF00400">
    <property type="entry name" value="WD40"/>
    <property type="match status" value="1"/>
</dbReference>
<evidence type="ECO:0000256" key="2">
    <source>
        <dbReference type="ARBA" id="ARBA00022527"/>
    </source>
</evidence>
<evidence type="ECO:0000313" key="11">
    <source>
        <dbReference type="EMBL" id="EGV61563.1"/>
    </source>
</evidence>
<dbReference type="Pfam" id="PF22956">
    <property type="entry name" value="VPS15-like_hel"/>
    <property type="match status" value="1"/>
</dbReference>
<dbReference type="PANTHER" id="PTHR17583">
    <property type="entry name" value="PHOSPHOINOSITIDE 3-KINASE REGULATORY SUBUNIT 4"/>
    <property type="match status" value="1"/>
</dbReference>
<proteinExistence type="predicted"/>
<dbReference type="GO" id="GO:0045324">
    <property type="term" value="P:late endosome to vacuole transport"/>
    <property type="evidence" value="ECO:0007669"/>
    <property type="project" value="InterPro"/>
</dbReference>
<keyword evidence="6" id="KW-0547">Nucleotide-binding</keyword>
<dbReference type="Proteomes" id="UP000000707">
    <property type="component" value="Unassembled WGS sequence"/>
</dbReference>
<dbReference type="PROSITE" id="PS00108">
    <property type="entry name" value="PROTEIN_KINASE_ST"/>
    <property type="match status" value="1"/>
</dbReference>
<keyword evidence="3 9" id="KW-0853">WD repeat</keyword>
<dbReference type="HOGENOM" id="CLU_001696_0_1_1"/>
<evidence type="ECO:0000256" key="1">
    <source>
        <dbReference type="ARBA" id="ARBA00012513"/>
    </source>
</evidence>
<dbReference type="Gene3D" id="1.25.10.10">
    <property type="entry name" value="Leucine-rich Repeat Variant"/>
    <property type="match status" value="1"/>
</dbReference>
<dbReference type="InterPro" id="IPR008271">
    <property type="entry name" value="Ser/Thr_kinase_AS"/>
</dbReference>
<dbReference type="PROSITE" id="PS50011">
    <property type="entry name" value="PROTEIN_KINASE_DOM"/>
    <property type="match status" value="1"/>
</dbReference>
<dbReference type="GO" id="GO:0005770">
    <property type="term" value="C:late endosome"/>
    <property type="evidence" value="ECO:0007669"/>
    <property type="project" value="TreeGrafter"/>
</dbReference>
<evidence type="ECO:0000256" key="3">
    <source>
        <dbReference type="ARBA" id="ARBA00022574"/>
    </source>
</evidence>
<keyword evidence="5" id="KW-0677">Repeat</keyword>
<dbReference type="PANTHER" id="PTHR17583:SF0">
    <property type="entry name" value="PHOSPHOINOSITIDE 3-KINASE REGULATORY SUBUNIT 4"/>
    <property type="match status" value="1"/>
</dbReference>
<dbReference type="SMART" id="SM00320">
    <property type="entry name" value="WD40"/>
    <property type="match status" value="4"/>
</dbReference>
<evidence type="ECO:0000256" key="7">
    <source>
        <dbReference type="ARBA" id="ARBA00022777"/>
    </source>
</evidence>
<evidence type="ECO:0000256" key="8">
    <source>
        <dbReference type="ARBA" id="ARBA00022840"/>
    </source>
</evidence>
<evidence type="ECO:0000259" key="10">
    <source>
        <dbReference type="PROSITE" id="PS50011"/>
    </source>
</evidence>
<dbReference type="EMBL" id="GL996527">
    <property type="protein sequence ID" value="EGV61563.1"/>
    <property type="molecule type" value="Genomic_DNA"/>
</dbReference>
<dbReference type="GO" id="GO:0034271">
    <property type="term" value="C:phosphatidylinositol 3-kinase complex, class III, type I"/>
    <property type="evidence" value="ECO:0007669"/>
    <property type="project" value="TreeGrafter"/>
</dbReference>
<dbReference type="GO" id="GO:0016236">
    <property type="term" value="P:macroautophagy"/>
    <property type="evidence" value="ECO:0007669"/>
    <property type="project" value="InterPro"/>
</dbReference>